<dbReference type="Proteomes" id="UP000694402">
    <property type="component" value="Unassembled WGS sequence"/>
</dbReference>
<feature type="domain" description="C2H2-type" evidence="9">
    <location>
        <begin position="207"/>
        <end position="228"/>
    </location>
</feature>
<dbReference type="GeneTree" id="ENSGT01150000286918"/>
<evidence type="ECO:0000256" key="4">
    <source>
        <dbReference type="ARBA" id="ARBA00022771"/>
    </source>
</evidence>
<feature type="domain" description="C2H2-type" evidence="9">
    <location>
        <begin position="179"/>
        <end position="206"/>
    </location>
</feature>
<gene>
    <name evidence="10" type="primary">LOC121845633</name>
</gene>
<keyword evidence="3" id="KW-0677">Repeat</keyword>
<dbReference type="AlphaFoldDB" id="A0AAZ3SM78"/>
<reference evidence="11" key="1">
    <citation type="journal article" date="2018" name="PLoS ONE">
        <title>Chinook salmon (Oncorhynchus tshawytscha) genome and transcriptome.</title>
        <authorList>
            <person name="Christensen K.A."/>
            <person name="Leong J.S."/>
            <person name="Sakhrani D."/>
            <person name="Biagi C.A."/>
            <person name="Minkley D.R."/>
            <person name="Withler R.E."/>
            <person name="Rondeau E.B."/>
            <person name="Koop B.F."/>
            <person name="Devlin R.H."/>
        </authorList>
    </citation>
    <scope>NUCLEOTIDE SEQUENCE [LARGE SCALE GENOMIC DNA]</scope>
</reference>
<feature type="compositionally biased region" description="Acidic residues" evidence="8">
    <location>
        <begin position="50"/>
        <end position="59"/>
    </location>
</feature>
<dbReference type="PANTHER" id="PTHR24393:SF34">
    <property type="entry name" value="PR_SET DOMAIN 13"/>
    <property type="match status" value="1"/>
</dbReference>
<dbReference type="FunFam" id="3.30.160.60:FF:000744">
    <property type="entry name" value="zinc finger E-box-binding homeobox 1"/>
    <property type="match status" value="1"/>
</dbReference>
<keyword evidence="4 7" id="KW-0863">Zinc-finger</keyword>
<dbReference type="Pfam" id="PF00096">
    <property type="entry name" value="zf-C2H2"/>
    <property type="match status" value="4"/>
</dbReference>
<dbReference type="FunFam" id="3.30.160.60:FF:000446">
    <property type="entry name" value="Zinc finger protein"/>
    <property type="match status" value="1"/>
</dbReference>
<feature type="domain" description="C2H2-type" evidence="9">
    <location>
        <begin position="145"/>
        <end position="172"/>
    </location>
</feature>
<evidence type="ECO:0000313" key="11">
    <source>
        <dbReference type="Proteomes" id="UP000694402"/>
    </source>
</evidence>
<keyword evidence="11" id="KW-1185">Reference proteome</keyword>
<feature type="region of interest" description="Disordered" evidence="8">
    <location>
        <begin position="1"/>
        <end position="86"/>
    </location>
</feature>
<feature type="domain" description="C2H2-type" evidence="9">
    <location>
        <begin position="87"/>
        <end position="114"/>
    </location>
</feature>
<sequence>MMDEDSADPSNPPLSCSTEPNPPESLVPDSNLRDIDNCSEIPRFNIVVKEEEEDWDVDNTGENPNPSSSEEASTEQHQENHTAKKPWRCPQCEIEIAHPSNVNRHLRTHTKPAKESSICPVCGKDFVHPSKLKRHRRTHTGEKPYQCSVCGKRFTLKPHLERHQMTHPGGKQPNATKKHPCSDCGKECFSAYELKMHMRKHTGERPHQCSYCEMSFGCKGTLSRHVRR</sequence>
<keyword evidence="6" id="KW-0539">Nucleus</keyword>
<evidence type="ECO:0000256" key="1">
    <source>
        <dbReference type="ARBA" id="ARBA00004123"/>
    </source>
</evidence>
<dbReference type="GO" id="GO:0005634">
    <property type="term" value="C:nucleus"/>
    <property type="evidence" value="ECO:0007669"/>
    <property type="project" value="UniProtKB-SubCell"/>
</dbReference>
<name>A0AAZ3SM78_ONCTS</name>
<accession>A0AAZ3SM78</accession>
<keyword evidence="5" id="KW-0862">Zinc</keyword>
<dbReference type="InterPro" id="IPR013087">
    <property type="entry name" value="Znf_C2H2_type"/>
</dbReference>
<dbReference type="PANTHER" id="PTHR24393">
    <property type="entry name" value="ZINC FINGER PROTEIN"/>
    <property type="match status" value="1"/>
</dbReference>
<keyword evidence="2" id="KW-0479">Metal-binding</keyword>
<dbReference type="PROSITE" id="PS00028">
    <property type="entry name" value="ZINC_FINGER_C2H2_1"/>
    <property type="match status" value="4"/>
</dbReference>
<protein>
    <recommendedName>
        <fullName evidence="9">C2H2-type domain-containing protein</fullName>
    </recommendedName>
</protein>
<reference evidence="10" key="2">
    <citation type="submission" date="2025-08" db="UniProtKB">
        <authorList>
            <consortium name="Ensembl"/>
        </authorList>
    </citation>
    <scope>IDENTIFICATION</scope>
</reference>
<dbReference type="Gene3D" id="3.30.160.60">
    <property type="entry name" value="Classic Zinc Finger"/>
    <property type="match status" value="5"/>
</dbReference>
<dbReference type="InterPro" id="IPR036236">
    <property type="entry name" value="Znf_C2H2_sf"/>
</dbReference>
<dbReference type="FunFam" id="3.30.160.60:FF:000358">
    <property type="entry name" value="zinc finger protein 24"/>
    <property type="match status" value="1"/>
</dbReference>
<evidence type="ECO:0000256" key="8">
    <source>
        <dbReference type="SAM" id="MobiDB-lite"/>
    </source>
</evidence>
<evidence type="ECO:0000256" key="5">
    <source>
        <dbReference type="ARBA" id="ARBA00022833"/>
    </source>
</evidence>
<organism evidence="10 11">
    <name type="scientific">Oncorhynchus tshawytscha</name>
    <name type="common">Chinook salmon</name>
    <name type="synonym">Salmo tshawytscha</name>
    <dbReference type="NCBI Taxonomy" id="74940"/>
    <lineage>
        <taxon>Eukaryota</taxon>
        <taxon>Metazoa</taxon>
        <taxon>Chordata</taxon>
        <taxon>Craniata</taxon>
        <taxon>Vertebrata</taxon>
        <taxon>Euteleostomi</taxon>
        <taxon>Actinopterygii</taxon>
        <taxon>Neopterygii</taxon>
        <taxon>Teleostei</taxon>
        <taxon>Protacanthopterygii</taxon>
        <taxon>Salmoniformes</taxon>
        <taxon>Salmonidae</taxon>
        <taxon>Salmoninae</taxon>
        <taxon>Oncorhynchus</taxon>
    </lineage>
</organism>
<evidence type="ECO:0000256" key="7">
    <source>
        <dbReference type="PROSITE-ProRule" id="PRU00042"/>
    </source>
</evidence>
<feature type="domain" description="C2H2-type" evidence="9">
    <location>
        <begin position="117"/>
        <end position="144"/>
    </location>
</feature>
<evidence type="ECO:0000256" key="6">
    <source>
        <dbReference type="ARBA" id="ARBA00023242"/>
    </source>
</evidence>
<evidence type="ECO:0000313" key="10">
    <source>
        <dbReference type="Ensembl" id="ENSOTSP00005154139.1"/>
    </source>
</evidence>
<dbReference type="GO" id="GO:0001228">
    <property type="term" value="F:DNA-binding transcription activator activity, RNA polymerase II-specific"/>
    <property type="evidence" value="ECO:0007669"/>
    <property type="project" value="TreeGrafter"/>
</dbReference>
<reference evidence="10" key="3">
    <citation type="submission" date="2025-09" db="UniProtKB">
        <authorList>
            <consortium name="Ensembl"/>
        </authorList>
    </citation>
    <scope>IDENTIFICATION</scope>
</reference>
<evidence type="ECO:0000259" key="9">
    <source>
        <dbReference type="PROSITE" id="PS50157"/>
    </source>
</evidence>
<dbReference type="SMART" id="SM00355">
    <property type="entry name" value="ZnF_C2H2"/>
    <property type="match status" value="5"/>
</dbReference>
<dbReference type="PROSITE" id="PS50157">
    <property type="entry name" value="ZINC_FINGER_C2H2_2"/>
    <property type="match status" value="5"/>
</dbReference>
<dbReference type="Ensembl" id="ENSOTST00005190756.1">
    <property type="protein sequence ID" value="ENSOTSP00005154139.1"/>
    <property type="gene ID" value="ENSOTSG00005049298.1"/>
</dbReference>
<evidence type="ECO:0000256" key="3">
    <source>
        <dbReference type="ARBA" id="ARBA00022737"/>
    </source>
</evidence>
<dbReference type="GO" id="GO:0008270">
    <property type="term" value="F:zinc ion binding"/>
    <property type="evidence" value="ECO:0007669"/>
    <property type="project" value="UniProtKB-KW"/>
</dbReference>
<dbReference type="GO" id="GO:0000978">
    <property type="term" value="F:RNA polymerase II cis-regulatory region sequence-specific DNA binding"/>
    <property type="evidence" value="ECO:0007669"/>
    <property type="project" value="TreeGrafter"/>
</dbReference>
<comment type="subcellular location">
    <subcellularLocation>
        <location evidence="1">Nucleus</location>
    </subcellularLocation>
</comment>
<evidence type="ECO:0000256" key="2">
    <source>
        <dbReference type="ARBA" id="ARBA00022723"/>
    </source>
</evidence>
<dbReference type="SUPFAM" id="SSF57667">
    <property type="entry name" value="beta-beta-alpha zinc fingers"/>
    <property type="match status" value="3"/>
</dbReference>
<proteinExistence type="predicted"/>
<feature type="compositionally biased region" description="Low complexity" evidence="8">
    <location>
        <begin position="62"/>
        <end position="71"/>
    </location>
</feature>